<dbReference type="AlphaFoldDB" id="A0AAW4BJX5"/>
<dbReference type="SUPFAM" id="SSF47598">
    <property type="entry name" value="Ribbon-helix-helix"/>
    <property type="match status" value="1"/>
</dbReference>
<evidence type="ECO:0000313" key="3">
    <source>
        <dbReference type="EMBL" id="MBF4436958.1"/>
    </source>
</evidence>
<name>A0AAW4BJX5_VIBAN</name>
<dbReference type="GO" id="GO:0006355">
    <property type="term" value="P:regulation of DNA-templated transcription"/>
    <property type="evidence" value="ECO:0007669"/>
    <property type="project" value="InterPro"/>
</dbReference>
<dbReference type="EMBL" id="RDPI01000135">
    <property type="protein sequence ID" value="MBF4375417.1"/>
    <property type="molecule type" value="Genomic_DNA"/>
</dbReference>
<evidence type="ECO:0000259" key="1">
    <source>
        <dbReference type="Pfam" id="PF01402"/>
    </source>
</evidence>
<protein>
    <submittedName>
        <fullName evidence="3">Ribbon-helix-helix protein, CopG family</fullName>
    </submittedName>
</protein>
<gene>
    <name evidence="2" type="ORF">EAY46_20575</name>
    <name evidence="3" type="ORF">ERJ77_21200</name>
</gene>
<organism evidence="3 5">
    <name type="scientific">Vibrio anguillarum</name>
    <name type="common">Listonella anguillarum</name>
    <dbReference type="NCBI Taxonomy" id="55601"/>
    <lineage>
        <taxon>Bacteria</taxon>
        <taxon>Pseudomonadati</taxon>
        <taxon>Pseudomonadota</taxon>
        <taxon>Gammaproteobacteria</taxon>
        <taxon>Vibrionales</taxon>
        <taxon>Vibrionaceae</taxon>
        <taxon>Vibrio</taxon>
    </lineage>
</organism>
<evidence type="ECO:0000313" key="5">
    <source>
        <dbReference type="Proteomes" id="UP000786185"/>
    </source>
</evidence>
<keyword evidence="4" id="KW-1185">Reference proteome</keyword>
<dbReference type="InterPro" id="IPR002145">
    <property type="entry name" value="CopG"/>
</dbReference>
<dbReference type="InterPro" id="IPR010985">
    <property type="entry name" value="Ribbon_hlx_hlx"/>
</dbReference>
<comment type="caution">
    <text evidence="3">The sequence shown here is derived from an EMBL/GenBank/DDBJ whole genome shotgun (WGS) entry which is preliminary data.</text>
</comment>
<dbReference type="Proteomes" id="UP000726136">
    <property type="component" value="Unassembled WGS sequence"/>
</dbReference>
<dbReference type="RefSeq" id="WP_194553353.1">
    <property type="nucleotide sequence ID" value="NZ_RDPI01000135.1"/>
</dbReference>
<dbReference type="Pfam" id="PF01402">
    <property type="entry name" value="RHH_1"/>
    <property type="match status" value="1"/>
</dbReference>
<evidence type="ECO:0000313" key="4">
    <source>
        <dbReference type="Proteomes" id="UP000726136"/>
    </source>
</evidence>
<dbReference type="EMBL" id="SCLC01000498">
    <property type="protein sequence ID" value="MBF4436958.1"/>
    <property type="molecule type" value="Genomic_DNA"/>
</dbReference>
<evidence type="ECO:0000313" key="2">
    <source>
        <dbReference type="EMBL" id="MBF4375417.1"/>
    </source>
</evidence>
<feature type="domain" description="Ribbon-helix-helix protein CopG" evidence="1">
    <location>
        <begin position="2"/>
        <end position="39"/>
    </location>
</feature>
<reference evidence="3 4" key="1">
    <citation type="journal article" date="2021" name="PeerJ">
        <title>Analysis of 44 Vibrio anguillarum genomes reveals high genetic diversity.</title>
        <authorList>
            <person name="Hansen M.J."/>
            <person name="Dalsgaard I."/>
        </authorList>
    </citation>
    <scope>NUCLEOTIDE SEQUENCE</scope>
    <source>
        <strain evidence="2 4">040915-1/1B</strain>
        <strain evidence="3">850617-1/1</strain>
    </source>
</reference>
<dbReference type="Proteomes" id="UP000786185">
    <property type="component" value="Unassembled WGS sequence"/>
</dbReference>
<sequence>MKATSFKFDEKTTELLDHLKDDTHASSRSEVIRKALKLLKVASDADHDKKEIVIKDRDGNEQRIILW</sequence>
<proteinExistence type="predicted"/>
<accession>A0AAW4BJX5</accession>